<dbReference type="Proteomes" id="UP000238916">
    <property type="component" value="Unassembled WGS sequence"/>
</dbReference>
<dbReference type="SUPFAM" id="SSF109604">
    <property type="entry name" value="HD-domain/PDEase-like"/>
    <property type="match status" value="1"/>
</dbReference>
<evidence type="ECO:0000313" key="3">
    <source>
        <dbReference type="Proteomes" id="UP000238916"/>
    </source>
</evidence>
<dbReference type="CDD" id="cd00077">
    <property type="entry name" value="HDc"/>
    <property type="match status" value="1"/>
</dbReference>
<dbReference type="Gene3D" id="1.10.3210.10">
    <property type="entry name" value="Hypothetical protein af1432"/>
    <property type="match status" value="1"/>
</dbReference>
<dbReference type="InterPro" id="IPR037522">
    <property type="entry name" value="HD_GYP_dom"/>
</dbReference>
<feature type="domain" description="HD-GYP" evidence="1">
    <location>
        <begin position="105"/>
        <end position="301"/>
    </location>
</feature>
<gene>
    <name evidence="2" type="ORF">SBF1_6390005</name>
</gene>
<organism evidence="2 3">
    <name type="scientific">Candidatus Desulfosporosinus infrequens</name>
    <dbReference type="NCBI Taxonomy" id="2043169"/>
    <lineage>
        <taxon>Bacteria</taxon>
        <taxon>Bacillati</taxon>
        <taxon>Bacillota</taxon>
        <taxon>Clostridia</taxon>
        <taxon>Eubacteriales</taxon>
        <taxon>Desulfitobacteriaceae</taxon>
        <taxon>Desulfosporosinus</taxon>
    </lineage>
</organism>
<dbReference type="InterPro" id="IPR003607">
    <property type="entry name" value="HD/PDEase_dom"/>
</dbReference>
<evidence type="ECO:0000313" key="2">
    <source>
        <dbReference type="EMBL" id="SPF53139.1"/>
    </source>
</evidence>
<dbReference type="OrthoDB" id="9798833at2"/>
<dbReference type="AlphaFoldDB" id="A0A2U3LMT1"/>
<dbReference type="EMBL" id="OMOF01000600">
    <property type="protein sequence ID" value="SPF53139.1"/>
    <property type="molecule type" value="Genomic_DNA"/>
</dbReference>
<reference evidence="3" key="1">
    <citation type="submission" date="2018-02" db="EMBL/GenBank/DDBJ databases">
        <authorList>
            <person name="Hausmann B."/>
        </authorList>
    </citation>
    <scope>NUCLEOTIDE SEQUENCE [LARGE SCALE GENOMIC DNA]</scope>
    <source>
        <strain evidence="3">Peat soil MAG SbF1</strain>
    </source>
</reference>
<evidence type="ECO:0000259" key="1">
    <source>
        <dbReference type="PROSITE" id="PS51832"/>
    </source>
</evidence>
<dbReference type="Pfam" id="PF13487">
    <property type="entry name" value="HD_5"/>
    <property type="match status" value="1"/>
</dbReference>
<sequence>MRQVNVFYLGEGETLAHPVIDANGRILLSVGVKLTDLYIRKLQALGVDMVLIEDDRLDDVVIQTAITPRTKEAAYKAVKSVRQCLENNRLIRTDDMLDMLKRMISDLLSFDGILGFVSDFRGFDDFTFHHSVNTTIFALIMGMANGYNQSKLLEAGIGVLMHDIGKLKIPNETLNKIEKLTDEEFGQIKQHTNFGYEILRKIDNFGLMSAHVALQHHERWDGSGYPRGLKGTEIHEYARIAAISDVYEALTSKRIYRDAIQPYQAYEYVMAHSGTLFEPKLISIFAEHISIYPVGSGVLLSNGQRGNVVSQNVGYPDRPYLRMLYQGDVPLHPPIDYNLVEHPSLLIIGTENR</sequence>
<protein>
    <submittedName>
        <fullName evidence="2">HD domain protein</fullName>
    </submittedName>
</protein>
<accession>A0A2U3LMT1</accession>
<dbReference type="SMART" id="SM00471">
    <property type="entry name" value="HDc"/>
    <property type="match status" value="1"/>
</dbReference>
<dbReference type="PROSITE" id="PS51832">
    <property type="entry name" value="HD_GYP"/>
    <property type="match status" value="1"/>
</dbReference>
<dbReference type="PANTHER" id="PTHR43155:SF2">
    <property type="entry name" value="CYCLIC DI-GMP PHOSPHODIESTERASE PA4108"/>
    <property type="match status" value="1"/>
</dbReference>
<proteinExistence type="predicted"/>
<dbReference type="PANTHER" id="PTHR43155">
    <property type="entry name" value="CYCLIC DI-GMP PHOSPHODIESTERASE PA4108-RELATED"/>
    <property type="match status" value="1"/>
</dbReference>
<name>A0A2U3LMT1_9FIRM</name>